<feature type="transmembrane region" description="Helical" evidence="1">
    <location>
        <begin position="41"/>
        <end position="62"/>
    </location>
</feature>
<evidence type="ECO:0000313" key="2">
    <source>
        <dbReference type="EMBL" id="RNF09086.1"/>
    </source>
</evidence>
<comment type="caution">
    <text evidence="2">The sequence shown here is derived from an EMBL/GenBank/DDBJ whole genome shotgun (WGS) entry which is preliminary data.</text>
</comment>
<dbReference type="GeneID" id="40326451"/>
<feature type="transmembrane region" description="Helical" evidence="1">
    <location>
        <begin position="69"/>
        <end position="91"/>
    </location>
</feature>
<dbReference type="Proteomes" id="UP000283634">
    <property type="component" value="Unassembled WGS sequence"/>
</dbReference>
<reference evidence="2 3" key="1">
    <citation type="journal article" date="2018" name="BMC Genomics">
        <title>Genomic comparison of Trypanosoma conorhini and Trypanosoma rangeli to Trypanosoma cruzi strains of high and low virulence.</title>
        <authorList>
            <person name="Bradwell K.R."/>
            <person name="Koparde V.N."/>
            <person name="Matveyev A.V."/>
            <person name="Serrano M.G."/>
            <person name="Alves J.M."/>
            <person name="Parikh H."/>
            <person name="Huang B."/>
            <person name="Lee V."/>
            <person name="Espinosa-Alvarez O."/>
            <person name="Ortiz P.A."/>
            <person name="Costa-Martins A.G."/>
            <person name="Teixeira M.M."/>
            <person name="Buck G.A."/>
        </authorList>
    </citation>
    <scope>NUCLEOTIDE SEQUENCE [LARGE SCALE GENOMIC DNA]</scope>
    <source>
        <strain evidence="2 3">AM80</strain>
    </source>
</reference>
<proteinExistence type="predicted"/>
<evidence type="ECO:0000313" key="3">
    <source>
        <dbReference type="Proteomes" id="UP000283634"/>
    </source>
</evidence>
<gene>
    <name evidence="2" type="ORF">TraAM80_02518</name>
</gene>
<organism evidence="2 3">
    <name type="scientific">Trypanosoma rangeli</name>
    <dbReference type="NCBI Taxonomy" id="5698"/>
    <lineage>
        <taxon>Eukaryota</taxon>
        <taxon>Discoba</taxon>
        <taxon>Euglenozoa</taxon>
        <taxon>Kinetoplastea</taxon>
        <taxon>Metakinetoplastina</taxon>
        <taxon>Trypanosomatida</taxon>
        <taxon>Trypanosomatidae</taxon>
        <taxon>Trypanosoma</taxon>
        <taxon>Herpetosoma</taxon>
    </lineage>
</organism>
<sequence>MVPWCTTQTIGPSTAKLIYMAPYDGTEKYGPVEQPFGPTCAGVVGLGIFVVCVVMAVMRLLFDVMWGAAINAAAGSCAYFLCISQFLFYIFSSNDEHYFGHFI</sequence>
<name>A0A422NUE8_TRYRA</name>
<accession>A0A422NUE8</accession>
<dbReference type="EMBL" id="MKGL01000054">
    <property type="protein sequence ID" value="RNF09086.1"/>
    <property type="molecule type" value="Genomic_DNA"/>
</dbReference>
<evidence type="ECO:0000256" key="1">
    <source>
        <dbReference type="SAM" id="Phobius"/>
    </source>
</evidence>
<keyword evidence="1" id="KW-1133">Transmembrane helix</keyword>
<keyword evidence="1" id="KW-0472">Membrane</keyword>
<dbReference type="RefSeq" id="XP_029240761.1">
    <property type="nucleotide sequence ID" value="XM_029379518.1"/>
</dbReference>
<dbReference type="AlphaFoldDB" id="A0A422NUE8"/>
<keyword evidence="1" id="KW-0812">Transmembrane</keyword>
<protein>
    <submittedName>
        <fullName evidence="2">Uncharacterized protein</fullName>
    </submittedName>
</protein>
<keyword evidence="3" id="KW-1185">Reference proteome</keyword>